<keyword evidence="3" id="KW-1185">Reference proteome</keyword>
<dbReference type="RefSeq" id="WP_278012755.1">
    <property type="nucleotide sequence ID" value="NZ_CP121208.1"/>
</dbReference>
<evidence type="ECO:0000313" key="3">
    <source>
        <dbReference type="Proteomes" id="UP001215216"/>
    </source>
</evidence>
<feature type="transmembrane region" description="Helical" evidence="1">
    <location>
        <begin position="12"/>
        <end position="34"/>
    </location>
</feature>
<gene>
    <name evidence="2" type="ORF">P7079_08230</name>
</gene>
<organism evidence="2 3">
    <name type="scientific">Arcanobacterium canis</name>
    <dbReference type="NCBI Taxonomy" id="999183"/>
    <lineage>
        <taxon>Bacteria</taxon>
        <taxon>Bacillati</taxon>
        <taxon>Actinomycetota</taxon>
        <taxon>Actinomycetes</taxon>
        <taxon>Actinomycetales</taxon>
        <taxon>Actinomycetaceae</taxon>
        <taxon>Arcanobacterium</taxon>
    </lineage>
</organism>
<protein>
    <submittedName>
        <fullName evidence="2">Uncharacterized protein</fullName>
    </submittedName>
</protein>
<sequence length="73" mass="8582">MADFFERNRAGKWSWIGWAFFAYGAAMTFILAWFEMHWAMLALTAAGPLTVWAVCMAVAWRLRRKQRAKRPKK</sequence>
<feature type="transmembrane region" description="Helical" evidence="1">
    <location>
        <begin position="40"/>
        <end position="62"/>
    </location>
</feature>
<name>A0ABY8G051_9ACTO</name>
<keyword evidence="1" id="KW-0812">Transmembrane</keyword>
<evidence type="ECO:0000256" key="1">
    <source>
        <dbReference type="SAM" id="Phobius"/>
    </source>
</evidence>
<dbReference type="Proteomes" id="UP001215216">
    <property type="component" value="Chromosome"/>
</dbReference>
<proteinExistence type="predicted"/>
<keyword evidence="1" id="KW-0472">Membrane</keyword>
<reference evidence="2 3" key="1">
    <citation type="submission" date="2023-03" db="EMBL/GenBank/DDBJ databases">
        <title>Complete genome of Arcanobacterium canis strain DSM 25104 isolated in 2010 from a canine otitis externa in Germany.</title>
        <authorList>
            <person name="Borowiak M."/>
            <person name="Kreitlow A."/>
            <person name="Malorny B."/>
            <person name="Laemmler C."/>
            <person name="Prenger-Berninghoff E."/>
            <person name="Ploetz M."/>
            <person name="Abdulmawjood A."/>
        </authorList>
    </citation>
    <scope>NUCLEOTIDE SEQUENCE [LARGE SCALE GENOMIC DNA]</scope>
    <source>
        <strain evidence="2 3">DSM 25104</strain>
    </source>
</reference>
<accession>A0ABY8G051</accession>
<evidence type="ECO:0000313" key="2">
    <source>
        <dbReference type="EMBL" id="WFM83360.1"/>
    </source>
</evidence>
<dbReference type="EMBL" id="CP121208">
    <property type="protein sequence ID" value="WFM83360.1"/>
    <property type="molecule type" value="Genomic_DNA"/>
</dbReference>
<keyword evidence="1" id="KW-1133">Transmembrane helix</keyword>